<dbReference type="Proteomes" id="UP000242869">
    <property type="component" value="Unassembled WGS sequence"/>
</dbReference>
<feature type="transmembrane region" description="Helical" evidence="1">
    <location>
        <begin position="68"/>
        <end position="87"/>
    </location>
</feature>
<feature type="domain" description="GGDEF" evidence="2">
    <location>
        <begin position="157"/>
        <end position="286"/>
    </location>
</feature>
<evidence type="ECO:0000313" key="3">
    <source>
        <dbReference type="EMBL" id="SFN42824.1"/>
    </source>
</evidence>
<dbReference type="FunFam" id="3.30.70.270:FF:000001">
    <property type="entry name" value="Diguanylate cyclase domain protein"/>
    <property type="match status" value="1"/>
</dbReference>
<protein>
    <submittedName>
        <fullName evidence="3">Diguanylate cyclase (GGDEF) domain-containing protein</fullName>
    </submittedName>
</protein>
<keyword evidence="1" id="KW-0812">Transmembrane</keyword>
<dbReference type="RefSeq" id="WP_091193598.1">
    <property type="nucleotide sequence ID" value="NZ_FOVE01000009.1"/>
</dbReference>
<dbReference type="SUPFAM" id="SSF55073">
    <property type="entry name" value="Nucleotide cyclase"/>
    <property type="match status" value="1"/>
</dbReference>
<feature type="transmembrane region" description="Helical" evidence="1">
    <location>
        <begin position="45"/>
        <end position="61"/>
    </location>
</feature>
<dbReference type="SMART" id="SM00267">
    <property type="entry name" value="GGDEF"/>
    <property type="match status" value="1"/>
</dbReference>
<reference evidence="4" key="1">
    <citation type="submission" date="2016-10" db="EMBL/GenBank/DDBJ databases">
        <authorList>
            <person name="Varghese N."/>
            <person name="Submissions S."/>
        </authorList>
    </citation>
    <scope>NUCLEOTIDE SEQUENCE [LARGE SCALE GENOMIC DNA]</scope>
    <source>
        <strain evidence="4">DSM 6150</strain>
    </source>
</reference>
<dbReference type="PANTHER" id="PTHR46663:SF2">
    <property type="entry name" value="GGDEF DOMAIN-CONTAINING PROTEIN"/>
    <property type="match status" value="1"/>
</dbReference>
<organism evidence="3 4">
    <name type="scientific">Formivibrio citricus</name>
    <dbReference type="NCBI Taxonomy" id="83765"/>
    <lineage>
        <taxon>Bacteria</taxon>
        <taxon>Pseudomonadati</taxon>
        <taxon>Pseudomonadota</taxon>
        <taxon>Betaproteobacteria</taxon>
        <taxon>Neisseriales</taxon>
        <taxon>Chitinibacteraceae</taxon>
        <taxon>Formivibrio</taxon>
    </lineage>
</organism>
<dbReference type="NCBIfam" id="TIGR00254">
    <property type="entry name" value="GGDEF"/>
    <property type="match status" value="1"/>
</dbReference>
<dbReference type="CDD" id="cd01949">
    <property type="entry name" value="GGDEF"/>
    <property type="match status" value="1"/>
</dbReference>
<keyword evidence="1" id="KW-0472">Membrane</keyword>
<evidence type="ECO:0000256" key="1">
    <source>
        <dbReference type="SAM" id="Phobius"/>
    </source>
</evidence>
<dbReference type="OrthoDB" id="9813903at2"/>
<keyword evidence="1" id="KW-1133">Transmembrane helix</keyword>
<sequence>MKTSKLSRWLFVDVWNGWRLWLARSVCIGLILLLGTFRFATEAEFSLASLAMLPVIVLAWGRGLREGLLFAFFAAGMWTIGDIYAEGKFSLPWIPWVNGMTRWMTYSLSAYLVAQVRLQFEREHEHATRDALTKLHNRRAFFEAGASEVERSKRHAHSLAIAFLDLDNFKQLNDTQGHDVGDLALKVTARSLNRSLRPCDIVARLGGDEFAILLPEIGHDEAVELSQKISEAVNQSLEKFSPVQVSVGVAWFETADRQFPAMLKVADELMYEVKESGKANMHVRRFDAHERQEGDS</sequence>
<name>A0A1I4YXS6_9NEIS</name>
<accession>A0A1I4YXS6</accession>
<dbReference type="InterPro" id="IPR000160">
    <property type="entry name" value="GGDEF_dom"/>
</dbReference>
<proteinExistence type="predicted"/>
<dbReference type="STRING" id="83765.SAMN05660284_01454"/>
<dbReference type="PANTHER" id="PTHR46663">
    <property type="entry name" value="DIGUANYLATE CYCLASE DGCT-RELATED"/>
    <property type="match status" value="1"/>
</dbReference>
<dbReference type="InterPro" id="IPR052163">
    <property type="entry name" value="DGC-Regulatory_Protein"/>
</dbReference>
<keyword evidence="4" id="KW-1185">Reference proteome</keyword>
<dbReference type="EMBL" id="FOVE01000009">
    <property type="protein sequence ID" value="SFN42824.1"/>
    <property type="molecule type" value="Genomic_DNA"/>
</dbReference>
<gene>
    <name evidence="3" type="ORF">SAMN05660284_01454</name>
</gene>
<dbReference type="Pfam" id="PF00990">
    <property type="entry name" value="GGDEF"/>
    <property type="match status" value="1"/>
</dbReference>
<dbReference type="InterPro" id="IPR043128">
    <property type="entry name" value="Rev_trsase/Diguanyl_cyclase"/>
</dbReference>
<evidence type="ECO:0000259" key="2">
    <source>
        <dbReference type="PROSITE" id="PS50887"/>
    </source>
</evidence>
<dbReference type="AlphaFoldDB" id="A0A1I4YXS6"/>
<dbReference type="InterPro" id="IPR029787">
    <property type="entry name" value="Nucleotide_cyclase"/>
</dbReference>
<evidence type="ECO:0000313" key="4">
    <source>
        <dbReference type="Proteomes" id="UP000242869"/>
    </source>
</evidence>
<dbReference type="Gene3D" id="3.30.70.270">
    <property type="match status" value="1"/>
</dbReference>
<feature type="transmembrane region" description="Helical" evidence="1">
    <location>
        <begin position="21"/>
        <end position="39"/>
    </location>
</feature>
<dbReference type="GO" id="GO:0003824">
    <property type="term" value="F:catalytic activity"/>
    <property type="evidence" value="ECO:0007669"/>
    <property type="project" value="UniProtKB-ARBA"/>
</dbReference>
<dbReference type="PROSITE" id="PS50887">
    <property type="entry name" value="GGDEF"/>
    <property type="match status" value="1"/>
</dbReference>